<gene>
    <name evidence="3" type="ORF">EUX98_g5562</name>
</gene>
<feature type="transmembrane region" description="Helical" evidence="1">
    <location>
        <begin position="184"/>
        <end position="206"/>
    </location>
</feature>
<keyword evidence="4" id="KW-1185">Reference proteome</keyword>
<name>A0A4S4MR45_9APHY</name>
<evidence type="ECO:0000259" key="2">
    <source>
        <dbReference type="Pfam" id="PF20153"/>
    </source>
</evidence>
<dbReference type="Pfam" id="PF20153">
    <property type="entry name" value="DUF6535"/>
    <property type="match status" value="1"/>
</dbReference>
<comment type="caution">
    <text evidence="3">The sequence shown here is derived from an EMBL/GenBank/DDBJ whole genome shotgun (WGS) entry which is preliminary data.</text>
</comment>
<keyword evidence="1" id="KW-1133">Transmembrane helix</keyword>
<keyword evidence="1" id="KW-0812">Transmembrane</keyword>
<evidence type="ECO:0000313" key="4">
    <source>
        <dbReference type="Proteomes" id="UP000308730"/>
    </source>
</evidence>
<feature type="domain" description="DUF6535" evidence="2">
    <location>
        <begin position="6"/>
        <end position="175"/>
    </location>
</feature>
<accession>A0A4S4MR45</accession>
<dbReference type="EMBL" id="SGPM01000167">
    <property type="protein sequence ID" value="THH28626.1"/>
    <property type="molecule type" value="Genomic_DNA"/>
</dbReference>
<dbReference type="InterPro" id="IPR045338">
    <property type="entry name" value="DUF6535"/>
</dbReference>
<organism evidence="3 4">
    <name type="scientific">Antrodiella citrinella</name>
    <dbReference type="NCBI Taxonomy" id="2447956"/>
    <lineage>
        <taxon>Eukaryota</taxon>
        <taxon>Fungi</taxon>
        <taxon>Dikarya</taxon>
        <taxon>Basidiomycota</taxon>
        <taxon>Agaricomycotina</taxon>
        <taxon>Agaricomycetes</taxon>
        <taxon>Polyporales</taxon>
        <taxon>Steccherinaceae</taxon>
        <taxon>Antrodiella</taxon>
    </lineage>
</organism>
<dbReference type="Proteomes" id="UP000308730">
    <property type="component" value="Unassembled WGS sequence"/>
</dbReference>
<sequence length="581" mass="66403">MSRYLRDYDEERVKDSKEDIDTLLVFAGLFSAVLTAFIIVSYALLQPDTSTLTVQLLAQISMQLSAGGVGMNGTLPLISASNASFQPPASALRINGLWFASLTFSLITASLGMLVKQWLREYMAGEMISAKERCRVRHFRNRGIVRWRVFEIAAFLPMLLQLSLILFFVGMLDFIRLADSTLCWIIASIVSLYLLFYASTTVSPIFSARSPFKTPLLKPVFSAVRNLLKQTKLYFTRHFLHVTDYAIPFEEHQMRKRNDLDVEMIMAADATFMDPQFFDNVQLCVRDLESTTIITCVRLLMEQRVGSPLASLRTAEFAFWRLSYSERLTAVSMLFDTVHAPLLAALEGRRKSLHWAPWMDEAMFGLYMSIRANLDLGSRTVSPPALMTMLLSYKVEFAEHLLVTLCETRMITHLFMPNKRLRYLPLSLPPEALDNMFAAATRLFTTKECKPIELWTLLLRFLKNLPDDILYQSEIELHHFTEIVAQAITEDIPNCDFHRHLHLQVLASGETKFLANRIHPAVSSSLIFALQDDQWDGPRQALERRGATKDWGHLTGHMEQHKYVHLPESTVRVLTSRYSVV</sequence>
<feature type="transmembrane region" description="Helical" evidence="1">
    <location>
        <begin position="149"/>
        <end position="172"/>
    </location>
</feature>
<feature type="transmembrane region" description="Helical" evidence="1">
    <location>
        <begin position="20"/>
        <end position="45"/>
    </location>
</feature>
<protein>
    <recommendedName>
        <fullName evidence="2">DUF6535 domain-containing protein</fullName>
    </recommendedName>
</protein>
<proteinExistence type="predicted"/>
<dbReference type="OrthoDB" id="3219854at2759"/>
<reference evidence="3 4" key="1">
    <citation type="submission" date="2019-02" db="EMBL/GenBank/DDBJ databases">
        <title>Genome sequencing of the rare red list fungi Antrodiella citrinella (Flaviporus citrinellus).</title>
        <authorList>
            <person name="Buettner E."/>
            <person name="Kellner H."/>
        </authorList>
    </citation>
    <scope>NUCLEOTIDE SEQUENCE [LARGE SCALE GENOMIC DNA]</scope>
    <source>
        <strain evidence="3 4">DSM 108506</strain>
    </source>
</reference>
<evidence type="ECO:0000256" key="1">
    <source>
        <dbReference type="SAM" id="Phobius"/>
    </source>
</evidence>
<feature type="transmembrane region" description="Helical" evidence="1">
    <location>
        <begin position="97"/>
        <end position="115"/>
    </location>
</feature>
<dbReference type="AlphaFoldDB" id="A0A4S4MR45"/>
<keyword evidence="1" id="KW-0472">Membrane</keyword>
<evidence type="ECO:0000313" key="3">
    <source>
        <dbReference type="EMBL" id="THH28626.1"/>
    </source>
</evidence>